<dbReference type="PANTHER" id="PTHR45138:SF9">
    <property type="entry name" value="DIGUANYLATE CYCLASE DGCM-RELATED"/>
    <property type="match status" value="1"/>
</dbReference>
<dbReference type="InterPro" id="IPR029787">
    <property type="entry name" value="Nucleotide_cyclase"/>
</dbReference>
<dbReference type="GO" id="GO:0005886">
    <property type="term" value="C:plasma membrane"/>
    <property type="evidence" value="ECO:0007669"/>
    <property type="project" value="TreeGrafter"/>
</dbReference>
<comment type="caution">
    <text evidence="5">The sequence shown here is derived from an EMBL/GenBank/DDBJ whole genome shotgun (WGS) entry which is preliminary data.</text>
</comment>
<dbReference type="PROSITE" id="PS50887">
    <property type="entry name" value="GGDEF"/>
    <property type="match status" value="1"/>
</dbReference>
<sequence>MTSSTCRIILKASLATLLSIAASLGIAVTIVPMLGGVVDGNAWLMCILCPLLIAWPVSAWQFWQGQRLRDAFGEIARLHGELEETHRELSAAHDALLEKARRDGLTGMLNRESFLAALDEAISGGGQGTLLFIDADHFKQINDRFGHPVGDDVLRRLAKAIAGAVGRGGLSGRFGGEEFAVYLPGIALPDARPAALRILDAVRRLKIEAPGGRAIGLTVSIGAAGQAGGAALDELVIEADEQLYRAKAQGRNRAVFALDIAAVA</sequence>
<evidence type="ECO:0000256" key="3">
    <source>
        <dbReference type="SAM" id="Phobius"/>
    </source>
</evidence>
<gene>
    <name evidence="5" type="ORF">ARD30_05105</name>
</gene>
<feature type="transmembrane region" description="Helical" evidence="3">
    <location>
        <begin position="41"/>
        <end position="63"/>
    </location>
</feature>
<dbReference type="AlphaFoldDB" id="A0A0Q3I4T5"/>
<dbReference type="CDD" id="cd01949">
    <property type="entry name" value="GGDEF"/>
    <property type="match status" value="1"/>
</dbReference>
<dbReference type="InterPro" id="IPR000160">
    <property type="entry name" value="GGDEF_dom"/>
</dbReference>
<dbReference type="InterPro" id="IPR043128">
    <property type="entry name" value="Rev_trsase/Diguanyl_cyclase"/>
</dbReference>
<dbReference type="EMBL" id="LMAR01000045">
    <property type="protein sequence ID" value="KQK29733.1"/>
    <property type="molecule type" value="Genomic_DNA"/>
</dbReference>
<dbReference type="InterPro" id="IPR050469">
    <property type="entry name" value="Diguanylate_Cyclase"/>
</dbReference>
<evidence type="ECO:0000313" key="6">
    <source>
        <dbReference type="Proteomes" id="UP000051562"/>
    </source>
</evidence>
<protein>
    <recommendedName>
        <fullName evidence="1">diguanylate cyclase</fullName>
        <ecNumber evidence="1">2.7.7.65</ecNumber>
    </recommendedName>
</protein>
<dbReference type="RefSeq" id="WP_055728993.1">
    <property type="nucleotide sequence ID" value="NZ_LMAR01000045.1"/>
</dbReference>
<proteinExistence type="predicted"/>
<organism evidence="5 6">
    <name type="scientific">Bosea thiooxidans</name>
    <dbReference type="NCBI Taxonomy" id="53254"/>
    <lineage>
        <taxon>Bacteria</taxon>
        <taxon>Pseudomonadati</taxon>
        <taxon>Pseudomonadota</taxon>
        <taxon>Alphaproteobacteria</taxon>
        <taxon>Hyphomicrobiales</taxon>
        <taxon>Boseaceae</taxon>
        <taxon>Bosea</taxon>
    </lineage>
</organism>
<evidence type="ECO:0000313" key="5">
    <source>
        <dbReference type="EMBL" id="KQK29733.1"/>
    </source>
</evidence>
<feature type="transmembrane region" description="Helical" evidence="3">
    <location>
        <begin position="12"/>
        <end position="35"/>
    </location>
</feature>
<dbReference type="SUPFAM" id="SSF55073">
    <property type="entry name" value="Nucleotide cyclase"/>
    <property type="match status" value="1"/>
</dbReference>
<dbReference type="SMART" id="SM00267">
    <property type="entry name" value="GGDEF"/>
    <property type="match status" value="1"/>
</dbReference>
<dbReference type="Proteomes" id="UP000051562">
    <property type="component" value="Unassembled WGS sequence"/>
</dbReference>
<dbReference type="PANTHER" id="PTHR45138">
    <property type="entry name" value="REGULATORY COMPONENTS OF SENSORY TRANSDUCTION SYSTEM"/>
    <property type="match status" value="1"/>
</dbReference>
<keyword evidence="3" id="KW-0472">Membrane</keyword>
<keyword evidence="3" id="KW-0812">Transmembrane</keyword>
<dbReference type="Gene3D" id="3.30.70.270">
    <property type="match status" value="1"/>
</dbReference>
<evidence type="ECO:0000259" key="4">
    <source>
        <dbReference type="PROSITE" id="PS50887"/>
    </source>
</evidence>
<dbReference type="NCBIfam" id="TIGR00254">
    <property type="entry name" value="GGDEF"/>
    <property type="match status" value="1"/>
</dbReference>
<reference evidence="5 6" key="1">
    <citation type="submission" date="2015-10" db="EMBL/GenBank/DDBJ databases">
        <title>Draft genome of Bosea thiooxidans.</title>
        <authorList>
            <person name="Wang X."/>
        </authorList>
    </citation>
    <scope>NUCLEOTIDE SEQUENCE [LARGE SCALE GENOMIC DNA]</scope>
    <source>
        <strain evidence="5 6">CGMCC 9174</strain>
    </source>
</reference>
<keyword evidence="6" id="KW-1185">Reference proteome</keyword>
<comment type="catalytic activity">
    <reaction evidence="2">
        <text>2 GTP = 3',3'-c-di-GMP + 2 diphosphate</text>
        <dbReference type="Rhea" id="RHEA:24898"/>
        <dbReference type="ChEBI" id="CHEBI:33019"/>
        <dbReference type="ChEBI" id="CHEBI:37565"/>
        <dbReference type="ChEBI" id="CHEBI:58805"/>
        <dbReference type="EC" id="2.7.7.65"/>
    </reaction>
</comment>
<accession>A0A0Q3I4T5</accession>
<dbReference type="GO" id="GO:1902201">
    <property type="term" value="P:negative regulation of bacterial-type flagellum-dependent cell motility"/>
    <property type="evidence" value="ECO:0007669"/>
    <property type="project" value="TreeGrafter"/>
</dbReference>
<dbReference type="GO" id="GO:0052621">
    <property type="term" value="F:diguanylate cyclase activity"/>
    <property type="evidence" value="ECO:0007669"/>
    <property type="project" value="UniProtKB-EC"/>
</dbReference>
<evidence type="ECO:0000256" key="1">
    <source>
        <dbReference type="ARBA" id="ARBA00012528"/>
    </source>
</evidence>
<dbReference type="Pfam" id="PF00990">
    <property type="entry name" value="GGDEF"/>
    <property type="match status" value="1"/>
</dbReference>
<name>A0A0Q3I4T5_9HYPH</name>
<keyword evidence="3" id="KW-1133">Transmembrane helix</keyword>
<feature type="domain" description="GGDEF" evidence="4">
    <location>
        <begin position="126"/>
        <end position="259"/>
    </location>
</feature>
<dbReference type="EC" id="2.7.7.65" evidence="1"/>
<dbReference type="GO" id="GO:0043709">
    <property type="term" value="P:cell adhesion involved in single-species biofilm formation"/>
    <property type="evidence" value="ECO:0007669"/>
    <property type="project" value="TreeGrafter"/>
</dbReference>
<evidence type="ECO:0000256" key="2">
    <source>
        <dbReference type="ARBA" id="ARBA00034247"/>
    </source>
</evidence>
<dbReference type="STRING" id="53254.SAMN05660750_00241"/>